<evidence type="ECO:0000256" key="1">
    <source>
        <dbReference type="SAM" id="Phobius"/>
    </source>
</evidence>
<organism evidence="2 3">
    <name type="scientific">Saccharomonospora xinjiangensis XJ-54</name>
    <dbReference type="NCBI Taxonomy" id="882086"/>
    <lineage>
        <taxon>Bacteria</taxon>
        <taxon>Bacillati</taxon>
        <taxon>Actinomycetota</taxon>
        <taxon>Actinomycetes</taxon>
        <taxon>Pseudonocardiales</taxon>
        <taxon>Pseudonocardiaceae</taxon>
        <taxon>Saccharomonospora</taxon>
    </lineage>
</organism>
<keyword evidence="3" id="KW-1185">Reference proteome</keyword>
<dbReference type="Pfam" id="PF14087">
    <property type="entry name" value="DUF4267"/>
    <property type="match status" value="1"/>
</dbReference>
<accession>I0V4T6</accession>
<protein>
    <recommendedName>
        <fullName evidence="4">DUF4267 domain-containing protein</fullName>
    </recommendedName>
</protein>
<evidence type="ECO:0000313" key="3">
    <source>
        <dbReference type="Proteomes" id="UP000004691"/>
    </source>
</evidence>
<dbReference type="eggNOG" id="ENOG50331QK">
    <property type="taxonomic scope" value="Bacteria"/>
</dbReference>
<name>I0V4T6_9PSEU</name>
<dbReference type="InterPro" id="IPR025363">
    <property type="entry name" value="DUF4267"/>
</dbReference>
<keyword evidence="1" id="KW-0472">Membrane</keyword>
<evidence type="ECO:0000313" key="2">
    <source>
        <dbReference type="EMBL" id="EID55139.1"/>
    </source>
</evidence>
<dbReference type="HOGENOM" id="CLU_127147_1_0_11"/>
<dbReference type="Proteomes" id="UP000004691">
    <property type="component" value="Unassembled WGS sequence"/>
</dbReference>
<dbReference type="AlphaFoldDB" id="I0V4T6"/>
<dbReference type="OrthoDB" id="119790at2"/>
<feature type="transmembrane region" description="Helical" evidence="1">
    <location>
        <begin position="102"/>
        <end position="123"/>
    </location>
</feature>
<dbReference type="RefSeq" id="WP_006239284.1">
    <property type="nucleotide sequence ID" value="NZ_JH636049.1"/>
</dbReference>
<reference evidence="2 3" key="1">
    <citation type="submission" date="2012-01" db="EMBL/GenBank/DDBJ databases">
        <title>Improved High-Quality Draft sequence of Saccharomonospora xinjiangensis XJ-54.</title>
        <authorList>
            <consortium name="US DOE Joint Genome Institute"/>
            <person name="Lucas S."/>
            <person name="Han J."/>
            <person name="Lapidus A."/>
            <person name="Cheng J.-F."/>
            <person name="Goodwin L."/>
            <person name="Pitluck S."/>
            <person name="Peters L."/>
            <person name="Mikhailova N."/>
            <person name="Teshima H."/>
            <person name="Detter J.C."/>
            <person name="Han C."/>
            <person name="Tapia R."/>
            <person name="Land M."/>
            <person name="Hauser L."/>
            <person name="Kyrpides N."/>
            <person name="Ivanova N."/>
            <person name="Pagani I."/>
            <person name="Brambilla E.-M."/>
            <person name="Klenk H.-P."/>
            <person name="Woyke T."/>
        </authorList>
    </citation>
    <scope>NUCLEOTIDE SEQUENCE [LARGE SCALE GENOMIC DNA]</scope>
    <source>
        <strain evidence="2 3">XJ-54</strain>
    </source>
</reference>
<sequence length="124" mass="12146">MAVVGLIIAGLVGVAIIIIGVLALAMPSNAAGFGIPGTRTDDPVFRSWLSVKSARDIASGVVLLALLATASNPVIGVALLGFTLAPIGDAAAVLCARGPRGAAYGIHGATAVVMLVGSFALLLG</sequence>
<feature type="transmembrane region" description="Helical" evidence="1">
    <location>
        <begin position="6"/>
        <end position="25"/>
    </location>
</feature>
<dbReference type="EMBL" id="JH636049">
    <property type="protein sequence ID" value="EID55139.1"/>
    <property type="molecule type" value="Genomic_DNA"/>
</dbReference>
<keyword evidence="1" id="KW-1133">Transmembrane helix</keyword>
<evidence type="ECO:0008006" key="4">
    <source>
        <dbReference type="Google" id="ProtNLM"/>
    </source>
</evidence>
<dbReference type="STRING" id="882086.SacxiDRAFT_2926"/>
<keyword evidence="1" id="KW-0812">Transmembrane</keyword>
<gene>
    <name evidence="2" type="ORF">SacxiDRAFT_2926</name>
</gene>
<proteinExistence type="predicted"/>